<proteinExistence type="predicted"/>
<dbReference type="PANTHER" id="PTHR43283:SF3">
    <property type="entry name" value="BETA-LACTAMASE FAMILY PROTEIN (AFU_ORTHOLOGUE AFUA_5G07500)"/>
    <property type="match status" value="1"/>
</dbReference>
<name>A0ABQ2KNX7_9MICO</name>
<dbReference type="GO" id="GO:0016787">
    <property type="term" value="F:hydrolase activity"/>
    <property type="evidence" value="ECO:0007669"/>
    <property type="project" value="UniProtKB-KW"/>
</dbReference>
<dbReference type="InterPro" id="IPR012338">
    <property type="entry name" value="Beta-lactam/transpept-like"/>
</dbReference>
<accession>A0ABQ2KNX7</accession>
<protein>
    <submittedName>
        <fullName evidence="2">Serine hydrolase</fullName>
    </submittedName>
</protein>
<feature type="domain" description="Beta-lactamase-related" evidence="1">
    <location>
        <begin position="2"/>
        <end position="371"/>
    </location>
</feature>
<dbReference type="SUPFAM" id="SSF56601">
    <property type="entry name" value="beta-lactamase/transpeptidase-like"/>
    <property type="match status" value="1"/>
</dbReference>
<gene>
    <name evidence="2" type="ORF">GCM10010968_24760</name>
</gene>
<evidence type="ECO:0000313" key="2">
    <source>
        <dbReference type="EMBL" id="GGN88798.1"/>
    </source>
</evidence>
<comment type="caution">
    <text evidence="2">The sequence shown here is derived from an EMBL/GenBank/DDBJ whole genome shotgun (WGS) entry which is preliminary data.</text>
</comment>
<dbReference type="Gene3D" id="3.40.710.10">
    <property type="entry name" value="DD-peptidase/beta-lactamase superfamily"/>
    <property type="match status" value="1"/>
</dbReference>
<organism evidence="2 3">
    <name type="scientific">Agrococcus terreus</name>
    <dbReference type="NCBI Taxonomy" id="574649"/>
    <lineage>
        <taxon>Bacteria</taxon>
        <taxon>Bacillati</taxon>
        <taxon>Actinomycetota</taxon>
        <taxon>Actinomycetes</taxon>
        <taxon>Micrococcales</taxon>
        <taxon>Microbacteriaceae</taxon>
        <taxon>Agrococcus</taxon>
    </lineage>
</organism>
<keyword evidence="3" id="KW-1185">Reference proteome</keyword>
<dbReference type="InterPro" id="IPR001466">
    <property type="entry name" value="Beta-lactam-related"/>
</dbReference>
<sequence>MQAIADEAVRAHGVPGVVAAIAAPDDDADGDAGGEEVGVAGERRIGGGPMERGTVVRIASVTKPIVAAAALVLVDRGVLRLDDPVTPWLPELASPSVLRAPDGPLDDVRPAERPILVEHLLALRGGLGFTPAFGSPLWQALLELGQGPPDPAAALPLDDWLARIAALPLAHEPGEGWTYNTGLDLAGALLARVAGTSLGAVLDNTVLAPLGMRETGFRLRPDQVPRAAASYRAEGDGLVEIDPPDGAWAREPRFESGAGGLVSTLDDLLSFGRMLVAGGRAGDGSQVLSEASLGRMLTPGPPTDPTDPFLEGQSWTLGGAVDVVERHPWEVRGRYGWVGGSGTALYAYPRSRRVAVWLTQRELAGPDDAERLGPLLALAAERERAA</sequence>
<dbReference type="InterPro" id="IPR050789">
    <property type="entry name" value="Diverse_Enzym_Activities"/>
</dbReference>
<evidence type="ECO:0000259" key="1">
    <source>
        <dbReference type="Pfam" id="PF00144"/>
    </source>
</evidence>
<evidence type="ECO:0000313" key="3">
    <source>
        <dbReference type="Proteomes" id="UP000626982"/>
    </source>
</evidence>
<dbReference type="Proteomes" id="UP000626982">
    <property type="component" value="Unassembled WGS sequence"/>
</dbReference>
<dbReference type="EMBL" id="BMLM01000002">
    <property type="protein sequence ID" value="GGN88798.1"/>
    <property type="molecule type" value="Genomic_DNA"/>
</dbReference>
<keyword evidence="2" id="KW-0378">Hydrolase</keyword>
<reference evidence="3" key="1">
    <citation type="journal article" date="2019" name="Int. J. Syst. Evol. Microbiol.">
        <title>The Global Catalogue of Microorganisms (GCM) 10K type strain sequencing project: providing services to taxonomists for standard genome sequencing and annotation.</title>
        <authorList>
            <consortium name="The Broad Institute Genomics Platform"/>
            <consortium name="The Broad Institute Genome Sequencing Center for Infectious Disease"/>
            <person name="Wu L."/>
            <person name="Ma J."/>
        </authorList>
    </citation>
    <scope>NUCLEOTIDE SEQUENCE [LARGE SCALE GENOMIC DNA]</scope>
    <source>
        <strain evidence="3">CGMCC 1.6960</strain>
    </source>
</reference>
<dbReference type="PANTHER" id="PTHR43283">
    <property type="entry name" value="BETA-LACTAMASE-RELATED"/>
    <property type="match status" value="1"/>
</dbReference>
<dbReference type="Pfam" id="PF00144">
    <property type="entry name" value="Beta-lactamase"/>
    <property type="match status" value="1"/>
</dbReference>